<sequence length="359" mass="40309">MAIKTSLSFPPSGSRCRCRCRRCSPSPPISSIWRPRLNKYPPHFFTLPSTASGIPQQSVSLFPQLDLNQANEIYENGAQFGGQSKEINNPVLEPEPCGSIMYNAKLKIPKSTKSEIQGSTGDSLKGLNQGVSGRYDSSLGLLTKKFISLIQEAEDGTLDLNHSANVLGVQKRRIYDITNVLEGIRLIEKTSKSHIRWKRSEASGLQRVDDRGAIQELQAEVEGLYAEEYRMDETIKEKQDLIRALAEDENFKKKLYLTAEDILTLPCFQDETVIAIKAPRTSYIEVPGPDQDNESSGEYKMIVRSHMGPIDLYLLSCVFCFSCMDIHMVPILFNFSILVTFVFKFCQFDGLGMIMEPLS</sequence>
<dbReference type="InterPro" id="IPR032198">
    <property type="entry name" value="E2F_CC-MB"/>
</dbReference>
<evidence type="ECO:0000256" key="4">
    <source>
        <dbReference type="ARBA" id="ARBA00023163"/>
    </source>
</evidence>
<evidence type="ECO:0000256" key="5">
    <source>
        <dbReference type="ARBA" id="ARBA00023306"/>
    </source>
</evidence>
<dbReference type="SMART" id="SM01372">
    <property type="entry name" value="E2F_TDP"/>
    <property type="match status" value="1"/>
</dbReference>
<dbReference type="Gene3D" id="6.10.250.540">
    <property type="match status" value="1"/>
</dbReference>
<feature type="domain" description="E2F/DP family winged-helix DNA-binding" evidence="7">
    <location>
        <begin position="134"/>
        <end position="199"/>
    </location>
</feature>
<dbReference type="Pfam" id="PF16421">
    <property type="entry name" value="E2F_CC-MB"/>
    <property type="match status" value="1"/>
</dbReference>
<dbReference type="InterPro" id="IPR036390">
    <property type="entry name" value="WH_DNA-bd_sf"/>
</dbReference>
<comment type="similarity">
    <text evidence="1 6">Belongs to the E2F/DP family.</text>
</comment>
<keyword evidence="4 6" id="KW-0804">Transcription</keyword>
<evidence type="ECO:0000313" key="8">
    <source>
        <dbReference type="Proteomes" id="UP001652623"/>
    </source>
</evidence>
<evidence type="ECO:0000256" key="6">
    <source>
        <dbReference type="RuleBase" id="RU003796"/>
    </source>
</evidence>
<evidence type="ECO:0000256" key="2">
    <source>
        <dbReference type="ARBA" id="ARBA00023015"/>
    </source>
</evidence>
<keyword evidence="6" id="KW-0539">Nucleus</keyword>
<evidence type="ECO:0000256" key="3">
    <source>
        <dbReference type="ARBA" id="ARBA00023125"/>
    </source>
</evidence>
<dbReference type="Gene3D" id="1.10.10.10">
    <property type="entry name" value="Winged helix-like DNA-binding domain superfamily/Winged helix DNA-binding domain"/>
    <property type="match status" value="1"/>
</dbReference>
<keyword evidence="3 6" id="KW-0238">DNA-binding</keyword>
<keyword evidence="8" id="KW-1185">Reference proteome</keyword>
<keyword evidence="5" id="KW-0131">Cell cycle</keyword>
<dbReference type="PANTHER" id="PTHR12081">
    <property type="entry name" value="TRANSCRIPTION FACTOR E2F"/>
    <property type="match status" value="1"/>
</dbReference>
<name>A0ABM3ILD8_ZIZJJ</name>
<dbReference type="Pfam" id="PF02319">
    <property type="entry name" value="WHD_E2F_TDP"/>
    <property type="match status" value="1"/>
</dbReference>
<evidence type="ECO:0000259" key="7">
    <source>
        <dbReference type="SMART" id="SM01372"/>
    </source>
</evidence>
<comment type="subcellular location">
    <subcellularLocation>
        <location evidence="6">Nucleus</location>
    </subcellularLocation>
</comment>
<dbReference type="SUPFAM" id="SSF144074">
    <property type="entry name" value="E2F-DP heterodimerization region"/>
    <property type="match status" value="1"/>
</dbReference>
<proteinExistence type="inferred from homology"/>
<dbReference type="InterPro" id="IPR015633">
    <property type="entry name" value="E2F"/>
</dbReference>
<dbReference type="SUPFAM" id="SSF46785">
    <property type="entry name" value="Winged helix' DNA-binding domain"/>
    <property type="match status" value="1"/>
</dbReference>
<dbReference type="CDD" id="cd14660">
    <property type="entry name" value="E2F_DD"/>
    <property type="match status" value="1"/>
</dbReference>
<dbReference type="RefSeq" id="XP_048331027.2">
    <property type="nucleotide sequence ID" value="XM_048475070.2"/>
</dbReference>
<keyword evidence="2 6" id="KW-0805">Transcription regulation</keyword>
<dbReference type="InterPro" id="IPR003316">
    <property type="entry name" value="E2F_WHTH_DNA-bd_dom"/>
</dbReference>
<organism evidence="8 9">
    <name type="scientific">Ziziphus jujuba</name>
    <name type="common">Chinese jujube</name>
    <name type="synonym">Ziziphus sativa</name>
    <dbReference type="NCBI Taxonomy" id="326968"/>
    <lineage>
        <taxon>Eukaryota</taxon>
        <taxon>Viridiplantae</taxon>
        <taxon>Streptophyta</taxon>
        <taxon>Embryophyta</taxon>
        <taxon>Tracheophyta</taxon>
        <taxon>Spermatophyta</taxon>
        <taxon>Magnoliopsida</taxon>
        <taxon>eudicotyledons</taxon>
        <taxon>Gunneridae</taxon>
        <taxon>Pentapetalae</taxon>
        <taxon>rosids</taxon>
        <taxon>fabids</taxon>
        <taxon>Rosales</taxon>
        <taxon>Rhamnaceae</taxon>
        <taxon>Paliureae</taxon>
        <taxon>Ziziphus</taxon>
    </lineage>
</organism>
<dbReference type="GeneID" id="107435822"/>
<evidence type="ECO:0000256" key="1">
    <source>
        <dbReference type="ARBA" id="ARBA00010940"/>
    </source>
</evidence>
<evidence type="ECO:0000313" key="9">
    <source>
        <dbReference type="RefSeq" id="XP_048331027.2"/>
    </source>
</evidence>
<dbReference type="InterPro" id="IPR037241">
    <property type="entry name" value="E2F-DP_heterodim"/>
</dbReference>
<gene>
    <name evidence="9" type="primary">LOC107435822</name>
</gene>
<dbReference type="PANTHER" id="PTHR12081:SF51">
    <property type="entry name" value="TRANSCRIPTION FACTOR E2FC"/>
    <property type="match status" value="1"/>
</dbReference>
<accession>A0ABM3ILD8</accession>
<protein>
    <submittedName>
        <fullName evidence="9">Transcription factor E2FC isoform X1</fullName>
    </submittedName>
</protein>
<dbReference type="InterPro" id="IPR036388">
    <property type="entry name" value="WH-like_DNA-bd_sf"/>
</dbReference>
<dbReference type="Proteomes" id="UP001652623">
    <property type="component" value="Chromosome 5"/>
</dbReference>
<reference evidence="9" key="1">
    <citation type="submission" date="2025-08" db="UniProtKB">
        <authorList>
            <consortium name="RefSeq"/>
        </authorList>
    </citation>
    <scope>IDENTIFICATION</scope>
    <source>
        <tissue evidence="9">Seedling</tissue>
    </source>
</reference>